<dbReference type="Proteomes" id="UP000182836">
    <property type="component" value="Unassembled WGS sequence"/>
</dbReference>
<evidence type="ECO:0000313" key="7">
    <source>
        <dbReference type="Proteomes" id="UP000037269"/>
    </source>
</evidence>
<feature type="domain" description="G5" evidence="4">
    <location>
        <begin position="374"/>
        <end position="454"/>
    </location>
</feature>
<dbReference type="AlphaFoldDB" id="A0A0D1XKP3"/>
<feature type="region of interest" description="Disordered" evidence="2">
    <location>
        <begin position="457"/>
        <end position="507"/>
    </location>
</feature>
<evidence type="ECO:0000256" key="1">
    <source>
        <dbReference type="ARBA" id="ARBA00022729"/>
    </source>
</evidence>
<evidence type="ECO:0000256" key="3">
    <source>
        <dbReference type="SAM" id="Phobius"/>
    </source>
</evidence>
<evidence type="ECO:0000313" key="8">
    <source>
        <dbReference type="Proteomes" id="UP000182836"/>
    </source>
</evidence>
<keyword evidence="1" id="KW-0732">Signal</keyword>
<dbReference type="Proteomes" id="UP000037269">
    <property type="component" value="Unassembled WGS sequence"/>
</dbReference>
<keyword evidence="3" id="KW-0472">Membrane</keyword>
<organism evidence="5 7">
    <name type="scientific">Aneurinibacillus migulanus</name>
    <name type="common">Bacillus migulanus</name>
    <dbReference type="NCBI Taxonomy" id="47500"/>
    <lineage>
        <taxon>Bacteria</taxon>
        <taxon>Bacillati</taxon>
        <taxon>Bacillota</taxon>
        <taxon>Bacilli</taxon>
        <taxon>Bacillales</taxon>
        <taxon>Paenibacillaceae</taxon>
        <taxon>Aneurinibacillus group</taxon>
        <taxon>Aneurinibacillus</taxon>
    </lineage>
</organism>
<dbReference type="EMBL" id="LGUG01000004">
    <property type="protein sequence ID" value="KON95088.1"/>
    <property type="molecule type" value="Genomic_DNA"/>
</dbReference>
<keyword evidence="3" id="KW-0812">Transmembrane</keyword>
<dbReference type="Gene3D" id="2.20.230.10">
    <property type="entry name" value="Resuscitation-promoting factor rpfb"/>
    <property type="match status" value="1"/>
</dbReference>
<dbReference type="EMBL" id="FNED01000017">
    <property type="protein sequence ID" value="SDJ40990.1"/>
    <property type="molecule type" value="Genomic_DNA"/>
</dbReference>
<feature type="transmembrane region" description="Helical" evidence="3">
    <location>
        <begin position="12"/>
        <end position="31"/>
    </location>
</feature>
<dbReference type="InterPro" id="IPR052913">
    <property type="entry name" value="Glycopeptide_resist_protein"/>
</dbReference>
<proteinExistence type="predicted"/>
<feature type="compositionally biased region" description="Low complexity" evidence="2">
    <location>
        <begin position="468"/>
        <end position="479"/>
    </location>
</feature>
<dbReference type="SMART" id="SM01208">
    <property type="entry name" value="G5"/>
    <property type="match status" value="1"/>
</dbReference>
<keyword evidence="7" id="KW-1185">Reference proteome</keyword>
<dbReference type="OrthoDB" id="9813301at2"/>
<dbReference type="PROSITE" id="PS51109">
    <property type="entry name" value="G5"/>
    <property type="match status" value="1"/>
</dbReference>
<dbReference type="Pfam" id="PF07501">
    <property type="entry name" value="G5"/>
    <property type="match status" value="1"/>
</dbReference>
<feature type="compositionally biased region" description="Polar residues" evidence="2">
    <location>
        <begin position="483"/>
        <end position="498"/>
    </location>
</feature>
<dbReference type="InterPro" id="IPR011098">
    <property type="entry name" value="G5_dom"/>
</dbReference>
<dbReference type="PANTHER" id="PTHR35788:SF1">
    <property type="entry name" value="EXPORTED PROTEIN"/>
    <property type="match status" value="1"/>
</dbReference>
<dbReference type="RefSeq" id="WP_043067324.1">
    <property type="nucleotide sequence ID" value="NZ_BJOA01000036.1"/>
</dbReference>
<dbReference type="PATRIC" id="fig|47500.8.peg.2372"/>
<evidence type="ECO:0000313" key="5">
    <source>
        <dbReference type="EMBL" id="KON95088.1"/>
    </source>
</evidence>
<reference evidence="6 8" key="2">
    <citation type="submission" date="2016-10" db="EMBL/GenBank/DDBJ databases">
        <authorList>
            <person name="de Groot N.N."/>
        </authorList>
    </citation>
    <scope>NUCLEOTIDE SEQUENCE [LARGE SCALE GENOMIC DNA]</scope>
    <source>
        <strain evidence="6 8">DSM 2895</strain>
    </source>
</reference>
<dbReference type="PANTHER" id="PTHR35788">
    <property type="entry name" value="EXPORTED PROTEIN-RELATED"/>
    <property type="match status" value="1"/>
</dbReference>
<sequence>MLQRISRTQFLSVLLLMIIQTVVISGTALYLSGALKERTQQKSMYQQTVTVGGISVGGLNTEEAEAKIEKVLGEVQKKGTLQIMMEKQSFPIPLKDIQIKYNVPSSLREAQRTSEELTGVWGMWKKWRGTSPSPYLPLYVTFNEEKLTAIINEIARNVNRPAEPARARVSGTSISILPEKAGYVVDIPGTISAIREQLQEEVQISRVSLVVEKDIPQITKESLKDIKVMLADYSTPIASTPNRLFNAEQAAKLLNGVVLLPSQTFSFFEKVGPFTEAKGYISTSVQNDEDAQDGVMGGAIQVASTLYIAAAKSGLSIIERHNNVRPIASIPLGYDAFVRDKELDLRFVNRSKQPVYIYAEVKDTQLRVALFGAKAIANGSIEVKEENKIAPETIVRSDKSLGPGQEKIIRRGKEGVRVKVFLTHSNEEGVPKRELLSDDYYKPLHNIVAFGPIPENMKNKAQQQTTNPPESESSVASEPSQDKAPNSTDKQQEQPSNPQKKRNVYIF</sequence>
<evidence type="ECO:0000313" key="6">
    <source>
        <dbReference type="EMBL" id="SDJ40990.1"/>
    </source>
</evidence>
<gene>
    <name evidence="5" type="ORF">AF333_05925</name>
    <name evidence="6" type="ORF">SAMN04487909_11753</name>
</gene>
<dbReference type="GeneID" id="42304740"/>
<evidence type="ECO:0000259" key="4">
    <source>
        <dbReference type="PROSITE" id="PS51109"/>
    </source>
</evidence>
<dbReference type="Pfam" id="PF04294">
    <property type="entry name" value="VanW"/>
    <property type="match status" value="1"/>
</dbReference>
<name>A0A0D1XKP3_ANEMI</name>
<evidence type="ECO:0000256" key="2">
    <source>
        <dbReference type="SAM" id="MobiDB-lite"/>
    </source>
</evidence>
<dbReference type="InterPro" id="IPR007391">
    <property type="entry name" value="Vancomycin_resist_VanW"/>
</dbReference>
<dbReference type="Pfam" id="PF12229">
    <property type="entry name" value="PG_binding_4"/>
    <property type="match status" value="1"/>
</dbReference>
<dbReference type="STRING" id="47500.AF333_05925"/>
<accession>A0A0D1XKP3</accession>
<protein>
    <submittedName>
        <fullName evidence="6">Vancomycin resistance protein YoaR, contains peptidoglycan-binding and VanW domains</fullName>
    </submittedName>
</protein>
<reference evidence="5 7" key="1">
    <citation type="submission" date="2015-07" db="EMBL/GenBank/DDBJ databases">
        <title>Fjat-14205 dsm 2895.</title>
        <authorList>
            <person name="Liu B."/>
            <person name="Wang J."/>
            <person name="Zhu Y."/>
            <person name="Liu G."/>
            <person name="Chen Q."/>
            <person name="Chen Z."/>
            <person name="Lan J."/>
            <person name="Che J."/>
            <person name="Ge C."/>
            <person name="Shi H."/>
            <person name="Pan Z."/>
            <person name="Liu X."/>
        </authorList>
    </citation>
    <scope>NUCLEOTIDE SEQUENCE [LARGE SCALE GENOMIC DNA]</scope>
    <source>
        <strain evidence="5 7">DSM 2895</strain>
    </source>
</reference>
<dbReference type="InterPro" id="IPR022029">
    <property type="entry name" value="YoaR-like_PG-bd"/>
</dbReference>
<keyword evidence="3" id="KW-1133">Transmembrane helix</keyword>